<comment type="caution">
    <text evidence="1">The sequence shown here is derived from an EMBL/GenBank/DDBJ whole genome shotgun (WGS) entry which is preliminary data.</text>
</comment>
<dbReference type="Proteomes" id="UP000499080">
    <property type="component" value="Unassembled WGS sequence"/>
</dbReference>
<proteinExistence type="predicted"/>
<sequence>MRHERAPPPLAATLYQRAIMLRFRKNQIVLIADIRQMFRQILIDPSQRDLLRILWKAKKEEEPVAYRLKTVTYGQFMCTFSRNKSLKANGYGRS</sequence>
<dbReference type="PANTHER" id="PTHR47331:SF1">
    <property type="entry name" value="GAG-LIKE PROTEIN"/>
    <property type="match status" value="1"/>
</dbReference>
<dbReference type="PANTHER" id="PTHR47331">
    <property type="entry name" value="PHD-TYPE DOMAIN-CONTAINING PROTEIN"/>
    <property type="match status" value="1"/>
</dbReference>
<keyword evidence="2" id="KW-1185">Reference proteome</keyword>
<evidence type="ECO:0000313" key="1">
    <source>
        <dbReference type="EMBL" id="GBM23199.1"/>
    </source>
</evidence>
<accession>A0A4Y2E4H0</accession>
<protein>
    <recommendedName>
        <fullName evidence="3">Reverse transcriptase domain-containing protein</fullName>
    </recommendedName>
</protein>
<gene>
    <name evidence="1" type="ORF">AVEN_159880_1</name>
</gene>
<reference evidence="1 2" key="1">
    <citation type="journal article" date="2019" name="Sci. Rep.">
        <title>Orb-weaving spider Araneus ventricosus genome elucidates the spidroin gene catalogue.</title>
        <authorList>
            <person name="Kono N."/>
            <person name="Nakamura H."/>
            <person name="Ohtoshi R."/>
            <person name="Moran D.A.P."/>
            <person name="Shinohara A."/>
            <person name="Yoshida Y."/>
            <person name="Fujiwara M."/>
            <person name="Mori M."/>
            <person name="Tomita M."/>
            <person name="Arakawa K."/>
        </authorList>
    </citation>
    <scope>NUCLEOTIDE SEQUENCE [LARGE SCALE GENOMIC DNA]</scope>
</reference>
<organism evidence="1 2">
    <name type="scientific">Araneus ventricosus</name>
    <name type="common">Orbweaver spider</name>
    <name type="synonym">Epeira ventricosa</name>
    <dbReference type="NCBI Taxonomy" id="182803"/>
    <lineage>
        <taxon>Eukaryota</taxon>
        <taxon>Metazoa</taxon>
        <taxon>Ecdysozoa</taxon>
        <taxon>Arthropoda</taxon>
        <taxon>Chelicerata</taxon>
        <taxon>Arachnida</taxon>
        <taxon>Araneae</taxon>
        <taxon>Araneomorphae</taxon>
        <taxon>Entelegynae</taxon>
        <taxon>Araneoidea</taxon>
        <taxon>Araneidae</taxon>
        <taxon>Araneus</taxon>
    </lineage>
</organism>
<name>A0A4Y2E4H0_ARAVE</name>
<evidence type="ECO:0000313" key="2">
    <source>
        <dbReference type="Proteomes" id="UP000499080"/>
    </source>
</evidence>
<evidence type="ECO:0008006" key="3">
    <source>
        <dbReference type="Google" id="ProtNLM"/>
    </source>
</evidence>
<dbReference type="AlphaFoldDB" id="A0A4Y2E4H0"/>
<dbReference type="EMBL" id="BGPR01000494">
    <property type="protein sequence ID" value="GBM23199.1"/>
    <property type="molecule type" value="Genomic_DNA"/>
</dbReference>